<dbReference type="GO" id="GO:0000981">
    <property type="term" value="F:DNA-binding transcription factor activity, RNA polymerase II-specific"/>
    <property type="evidence" value="ECO:0007669"/>
    <property type="project" value="TreeGrafter"/>
</dbReference>
<dbReference type="AlphaFoldDB" id="A0A9P4PX43"/>
<dbReference type="InterPro" id="IPR013087">
    <property type="entry name" value="Znf_C2H2_type"/>
</dbReference>
<dbReference type="Pfam" id="PF13912">
    <property type="entry name" value="zf-C2H2_6"/>
    <property type="match status" value="1"/>
</dbReference>
<dbReference type="GO" id="GO:0005634">
    <property type="term" value="C:nucleus"/>
    <property type="evidence" value="ECO:0007669"/>
    <property type="project" value="TreeGrafter"/>
</dbReference>
<comment type="caution">
    <text evidence="8">The sequence shown here is derived from an EMBL/GenBank/DDBJ whole genome shotgun (WGS) entry which is preliminary data.</text>
</comment>
<reference evidence="8" key="1">
    <citation type="journal article" date="2020" name="Stud. Mycol.">
        <title>101 Dothideomycetes genomes: a test case for predicting lifestyles and emergence of pathogens.</title>
        <authorList>
            <person name="Haridas S."/>
            <person name="Albert R."/>
            <person name="Binder M."/>
            <person name="Bloem J."/>
            <person name="Labutti K."/>
            <person name="Salamov A."/>
            <person name="Andreopoulos B."/>
            <person name="Baker S."/>
            <person name="Barry K."/>
            <person name="Bills G."/>
            <person name="Bluhm B."/>
            <person name="Cannon C."/>
            <person name="Castanera R."/>
            <person name="Culley D."/>
            <person name="Daum C."/>
            <person name="Ezra D."/>
            <person name="Gonzalez J."/>
            <person name="Henrissat B."/>
            <person name="Kuo A."/>
            <person name="Liang C."/>
            <person name="Lipzen A."/>
            <person name="Lutzoni F."/>
            <person name="Magnuson J."/>
            <person name="Mondo S."/>
            <person name="Nolan M."/>
            <person name="Ohm R."/>
            <person name="Pangilinan J."/>
            <person name="Park H.-J."/>
            <person name="Ramirez L."/>
            <person name="Alfaro M."/>
            <person name="Sun H."/>
            <person name="Tritt A."/>
            <person name="Yoshinaga Y."/>
            <person name="Zwiers L.-H."/>
            <person name="Turgeon B."/>
            <person name="Goodwin S."/>
            <person name="Spatafora J."/>
            <person name="Crous P."/>
            <person name="Grigoriev I."/>
        </authorList>
    </citation>
    <scope>NUCLEOTIDE SEQUENCE</scope>
    <source>
        <strain evidence="8">CBS 690.94</strain>
    </source>
</reference>
<name>A0A9P4PX43_9PLEO</name>
<evidence type="ECO:0000313" key="9">
    <source>
        <dbReference type="Proteomes" id="UP000799764"/>
    </source>
</evidence>
<keyword evidence="2" id="KW-0677">Repeat</keyword>
<keyword evidence="3 5" id="KW-0863">Zinc-finger</keyword>
<gene>
    <name evidence="8" type="ORF">P171DRAFT_479096</name>
</gene>
<evidence type="ECO:0000256" key="6">
    <source>
        <dbReference type="SAM" id="MobiDB-lite"/>
    </source>
</evidence>
<evidence type="ECO:0000259" key="7">
    <source>
        <dbReference type="PROSITE" id="PS50157"/>
    </source>
</evidence>
<protein>
    <recommendedName>
        <fullName evidence="7">C2H2-type domain-containing protein</fullName>
    </recommendedName>
</protein>
<keyword evidence="4" id="KW-0862">Zinc</keyword>
<dbReference type="GO" id="GO:0000977">
    <property type="term" value="F:RNA polymerase II transcription regulatory region sequence-specific DNA binding"/>
    <property type="evidence" value="ECO:0007669"/>
    <property type="project" value="TreeGrafter"/>
</dbReference>
<dbReference type="PROSITE" id="PS50157">
    <property type="entry name" value="ZINC_FINGER_C2H2_2"/>
    <property type="match status" value="2"/>
</dbReference>
<evidence type="ECO:0000256" key="1">
    <source>
        <dbReference type="ARBA" id="ARBA00022723"/>
    </source>
</evidence>
<sequence length="479" mass="53840">MPASLEPIKAFKCTFTGCAASFDTEKKLIGHKKDSDEHDYCSKCNLDFESYEDLARHKAFTPDKHGKACRLCGEEFKSRSGLERHTELAHKVKQKLPCIGCGEIFPTPALLIEHLEFGHCDVISGQSFMGHVVHCHLVAKLLAGGEAHNRFMQKISQYDASLDHEDEGGVGIENVLEHEDEDAKAVNHPAIQPDSVQDDVPHTEPWPALSAQGKDATRSSTITSRMGRMSLGGSDADTVVSSGSHTMQDSAAPNQSSRRQVKAWGGRSAKELFPQAKLTAAPEKEFSIEAVDEKMEHDHGANIFNTRFWDPLAREWSPDRFFNGLIEKYFCPFMCEQSFNYVSELRDHILVDHRVSRAKCPYCLKYFDSITALMGHCQSRGSKCQINKADDFGKFLNRLTGGFLSVEEKVRPDYIQNETVNVWNPETREMEKYTPPTVKYLEYTTSKPMDWKEPTKVAAQIGGGSTSGTFNYRNQQARW</sequence>
<proteinExistence type="predicted"/>
<organism evidence="8 9">
    <name type="scientific">Karstenula rhodostoma CBS 690.94</name>
    <dbReference type="NCBI Taxonomy" id="1392251"/>
    <lineage>
        <taxon>Eukaryota</taxon>
        <taxon>Fungi</taxon>
        <taxon>Dikarya</taxon>
        <taxon>Ascomycota</taxon>
        <taxon>Pezizomycotina</taxon>
        <taxon>Dothideomycetes</taxon>
        <taxon>Pleosporomycetidae</taxon>
        <taxon>Pleosporales</taxon>
        <taxon>Massarineae</taxon>
        <taxon>Didymosphaeriaceae</taxon>
        <taxon>Karstenula</taxon>
    </lineage>
</organism>
<evidence type="ECO:0000256" key="2">
    <source>
        <dbReference type="ARBA" id="ARBA00022737"/>
    </source>
</evidence>
<evidence type="ECO:0000313" key="8">
    <source>
        <dbReference type="EMBL" id="KAF2452086.1"/>
    </source>
</evidence>
<dbReference type="PROSITE" id="PS00028">
    <property type="entry name" value="ZINC_FINGER_C2H2_1"/>
    <property type="match status" value="3"/>
</dbReference>
<dbReference type="Gene3D" id="3.30.160.60">
    <property type="entry name" value="Classic Zinc Finger"/>
    <property type="match status" value="2"/>
</dbReference>
<dbReference type="PANTHER" id="PTHR24379">
    <property type="entry name" value="KRAB AND ZINC FINGER DOMAIN-CONTAINING"/>
    <property type="match status" value="1"/>
</dbReference>
<feature type="compositionally biased region" description="Polar residues" evidence="6">
    <location>
        <begin position="239"/>
        <end position="258"/>
    </location>
</feature>
<feature type="domain" description="C2H2-type" evidence="7">
    <location>
        <begin position="67"/>
        <end position="95"/>
    </location>
</feature>
<dbReference type="EMBL" id="MU001492">
    <property type="protein sequence ID" value="KAF2452086.1"/>
    <property type="molecule type" value="Genomic_DNA"/>
</dbReference>
<keyword evidence="1" id="KW-0479">Metal-binding</keyword>
<dbReference type="GO" id="GO:0008270">
    <property type="term" value="F:zinc ion binding"/>
    <property type="evidence" value="ECO:0007669"/>
    <property type="project" value="UniProtKB-KW"/>
</dbReference>
<evidence type="ECO:0000256" key="4">
    <source>
        <dbReference type="ARBA" id="ARBA00022833"/>
    </source>
</evidence>
<feature type="region of interest" description="Disordered" evidence="6">
    <location>
        <begin position="192"/>
        <end position="260"/>
    </location>
</feature>
<dbReference type="PANTHER" id="PTHR24379:SF127">
    <property type="entry name" value="BLOODY FINGERS-RELATED"/>
    <property type="match status" value="1"/>
</dbReference>
<evidence type="ECO:0000256" key="5">
    <source>
        <dbReference type="PROSITE-ProRule" id="PRU00042"/>
    </source>
</evidence>
<dbReference type="SMART" id="SM00355">
    <property type="entry name" value="ZnF_C2H2"/>
    <property type="match status" value="6"/>
</dbReference>
<dbReference type="OrthoDB" id="8117402at2759"/>
<accession>A0A9P4PX43</accession>
<feature type="domain" description="C2H2-type" evidence="7">
    <location>
        <begin position="329"/>
        <end position="358"/>
    </location>
</feature>
<keyword evidence="9" id="KW-1185">Reference proteome</keyword>
<dbReference type="Pfam" id="PF00096">
    <property type="entry name" value="zf-C2H2"/>
    <property type="match status" value="1"/>
</dbReference>
<dbReference type="Proteomes" id="UP000799764">
    <property type="component" value="Unassembled WGS sequence"/>
</dbReference>
<evidence type="ECO:0000256" key="3">
    <source>
        <dbReference type="ARBA" id="ARBA00022771"/>
    </source>
</evidence>